<evidence type="ECO:0000313" key="2">
    <source>
        <dbReference type="EMBL" id="KAI7739527.1"/>
    </source>
</evidence>
<evidence type="ECO:0000313" key="3">
    <source>
        <dbReference type="Proteomes" id="UP001206925"/>
    </source>
</evidence>
<dbReference type="AlphaFoldDB" id="A0AAD5GEN1"/>
<protein>
    <submittedName>
        <fullName evidence="2">Uncharacterized protein</fullName>
    </submittedName>
</protein>
<sequence length="192" mass="21999">MKKRVYDYEGFSSLYKQKCLMEEPVATKEGYPSRILRDVCWDYPLRYAVSLLKLDNGATIEARFKDFCKVKLSMDENDLEEAMRLFIQSKHLFWTNAFTLGSGTVMRLIEPGQELRTCKDHDFGRRSESAHLRGDSKGSARGGDGSGRKDNIESQLASNAQLAHQGYFVNSQVWISRFFPSPSLLRLHFSIL</sequence>
<reference evidence="2" key="1">
    <citation type="submission" date="2022-06" db="EMBL/GenBank/DDBJ databases">
        <title>Uncovering the hologenomic basis of an extraordinary plant invasion.</title>
        <authorList>
            <person name="Bieker V.C."/>
            <person name="Martin M.D."/>
            <person name="Gilbert T."/>
            <person name="Hodgins K."/>
            <person name="Battlay P."/>
            <person name="Petersen B."/>
            <person name="Wilson J."/>
        </authorList>
    </citation>
    <scope>NUCLEOTIDE SEQUENCE</scope>
    <source>
        <strain evidence="2">AA19_3_7</strain>
        <tissue evidence="2">Leaf</tissue>
    </source>
</reference>
<dbReference type="EMBL" id="JAMZMK010008612">
    <property type="protein sequence ID" value="KAI7739527.1"/>
    <property type="molecule type" value="Genomic_DNA"/>
</dbReference>
<keyword evidence="3" id="KW-1185">Reference proteome</keyword>
<dbReference type="Proteomes" id="UP001206925">
    <property type="component" value="Unassembled WGS sequence"/>
</dbReference>
<feature type="region of interest" description="Disordered" evidence="1">
    <location>
        <begin position="126"/>
        <end position="151"/>
    </location>
</feature>
<accession>A0AAD5GEN1</accession>
<feature type="compositionally biased region" description="Basic and acidic residues" evidence="1">
    <location>
        <begin position="126"/>
        <end position="138"/>
    </location>
</feature>
<proteinExistence type="predicted"/>
<organism evidence="2 3">
    <name type="scientific">Ambrosia artemisiifolia</name>
    <name type="common">Common ragweed</name>
    <dbReference type="NCBI Taxonomy" id="4212"/>
    <lineage>
        <taxon>Eukaryota</taxon>
        <taxon>Viridiplantae</taxon>
        <taxon>Streptophyta</taxon>
        <taxon>Embryophyta</taxon>
        <taxon>Tracheophyta</taxon>
        <taxon>Spermatophyta</taxon>
        <taxon>Magnoliopsida</taxon>
        <taxon>eudicotyledons</taxon>
        <taxon>Gunneridae</taxon>
        <taxon>Pentapetalae</taxon>
        <taxon>asterids</taxon>
        <taxon>campanulids</taxon>
        <taxon>Asterales</taxon>
        <taxon>Asteraceae</taxon>
        <taxon>Asteroideae</taxon>
        <taxon>Heliantheae alliance</taxon>
        <taxon>Heliantheae</taxon>
        <taxon>Ambrosia</taxon>
    </lineage>
</organism>
<comment type="caution">
    <text evidence="2">The sequence shown here is derived from an EMBL/GenBank/DDBJ whole genome shotgun (WGS) entry which is preliminary data.</text>
</comment>
<name>A0AAD5GEN1_AMBAR</name>
<gene>
    <name evidence="2" type="ORF">M8C21_026747</name>
</gene>
<evidence type="ECO:0000256" key="1">
    <source>
        <dbReference type="SAM" id="MobiDB-lite"/>
    </source>
</evidence>